<comment type="caution">
    <text evidence="2">The sequence shown here is derived from an EMBL/GenBank/DDBJ whole genome shotgun (WGS) entry which is preliminary data.</text>
</comment>
<evidence type="ECO:0000313" key="3">
    <source>
        <dbReference type="Proteomes" id="UP001147653"/>
    </source>
</evidence>
<organism evidence="2 3">
    <name type="scientific">Solirubrobacter phytolaccae</name>
    <dbReference type="NCBI Taxonomy" id="1404360"/>
    <lineage>
        <taxon>Bacteria</taxon>
        <taxon>Bacillati</taxon>
        <taxon>Actinomycetota</taxon>
        <taxon>Thermoleophilia</taxon>
        <taxon>Solirubrobacterales</taxon>
        <taxon>Solirubrobacteraceae</taxon>
        <taxon>Solirubrobacter</taxon>
    </lineage>
</organism>
<proteinExistence type="predicted"/>
<gene>
    <name evidence="2" type="ORF">OJ997_22615</name>
</gene>
<sequence length="63" mass="7151">MRVLSQFTVQGDVFPDNPDDPDASGENNLGASLRRVLEHGRPDTMPVQKYDIRRPDGTFEVRH</sequence>
<dbReference type="AlphaFoldDB" id="A0A9X3NDW4"/>
<evidence type="ECO:0000256" key="1">
    <source>
        <dbReference type="SAM" id="MobiDB-lite"/>
    </source>
</evidence>
<dbReference type="RefSeq" id="WP_270027504.1">
    <property type="nucleotide sequence ID" value="NZ_JAPDDP010000047.1"/>
</dbReference>
<name>A0A9X3NDW4_9ACTN</name>
<feature type="region of interest" description="Disordered" evidence="1">
    <location>
        <begin position="1"/>
        <end position="63"/>
    </location>
</feature>
<keyword evidence="3" id="KW-1185">Reference proteome</keyword>
<dbReference type="Proteomes" id="UP001147653">
    <property type="component" value="Unassembled WGS sequence"/>
</dbReference>
<protein>
    <submittedName>
        <fullName evidence="2">Uncharacterized protein</fullName>
    </submittedName>
</protein>
<evidence type="ECO:0000313" key="2">
    <source>
        <dbReference type="EMBL" id="MDA0183120.1"/>
    </source>
</evidence>
<dbReference type="EMBL" id="JAPDDP010000047">
    <property type="protein sequence ID" value="MDA0183120.1"/>
    <property type="molecule type" value="Genomic_DNA"/>
</dbReference>
<accession>A0A9X3NDW4</accession>
<reference evidence="2" key="1">
    <citation type="submission" date="2022-10" db="EMBL/GenBank/DDBJ databases">
        <title>The WGS of Solirubrobacter phytolaccae KCTC 29190.</title>
        <authorList>
            <person name="Jiang Z."/>
        </authorList>
    </citation>
    <scope>NUCLEOTIDE SEQUENCE</scope>
    <source>
        <strain evidence="2">KCTC 29190</strain>
    </source>
</reference>
<feature type="compositionally biased region" description="Basic and acidic residues" evidence="1">
    <location>
        <begin position="50"/>
        <end position="63"/>
    </location>
</feature>